<keyword evidence="13 14" id="KW-0998">Cell outer membrane</keyword>
<evidence type="ECO:0000256" key="15">
    <source>
        <dbReference type="RuleBase" id="RU003357"/>
    </source>
</evidence>
<comment type="similarity">
    <text evidence="2 14 15">Belongs to the TonB-dependent receptor family.</text>
</comment>
<dbReference type="RefSeq" id="WP_169202872.1">
    <property type="nucleotide sequence ID" value="NZ_CP059467.1"/>
</dbReference>
<dbReference type="InterPro" id="IPR037066">
    <property type="entry name" value="Plug_dom_sf"/>
</dbReference>
<keyword evidence="11 14" id="KW-0472">Membrane</keyword>
<feature type="signal peptide" evidence="16">
    <location>
        <begin position="1"/>
        <end position="40"/>
    </location>
</feature>
<accession>A0ABX1NW95</accession>
<dbReference type="SUPFAM" id="SSF56935">
    <property type="entry name" value="Porins"/>
    <property type="match status" value="1"/>
</dbReference>
<dbReference type="PROSITE" id="PS52016">
    <property type="entry name" value="TONB_DEPENDENT_REC_3"/>
    <property type="match status" value="1"/>
</dbReference>
<organism evidence="19 20">
    <name type="scientific">Aromatoleum bremense</name>
    <dbReference type="NCBI Taxonomy" id="76115"/>
    <lineage>
        <taxon>Bacteria</taxon>
        <taxon>Pseudomonadati</taxon>
        <taxon>Pseudomonadota</taxon>
        <taxon>Betaproteobacteria</taxon>
        <taxon>Rhodocyclales</taxon>
        <taxon>Rhodocyclaceae</taxon>
        <taxon>Aromatoleum</taxon>
    </lineage>
</organism>
<dbReference type="InterPro" id="IPR039426">
    <property type="entry name" value="TonB-dep_rcpt-like"/>
</dbReference>
<keyword evidence="5" id="KW-0410">Iron transport</keyword>
<name>A0ABX1NW95_9RHOO</name>
<evidence type="ECO:0000256" key="16">
    <source>
        <dbReference type="SAM" id="SignalP"/>
    </source>
</evidence>
<comment type="caution">
    <text evidence="19">The sequence shown here is derived from an EMBL/GenBank/DDBJ whole genome shotgun (WGS) entry which is preliminary data.</text>
</comment>
<feature type="domain" description="TonB-dependent receptor plug" evidence="18">
    <location>
        <begin position="63"/>
        <end position="172"/>
    </location>
</feature>
<evidence type="ECO:0000256" key="8">
    <source>
        <dbReference type="ARBA" id="ARBA00023004"/>
    </source>
</evidence>
<keyword evidence="3 14" id="KW-0813">Transport</keyword>
<evidence type="ECO:0000256" key="9">
    <source>
        <dbReference type="ARBA" id="ARBA00023065"/>
    </source>
</evidence>
<evidence type="ECO:0000259" key="18">
    <source>
        <dbReference type="Pfam" id="PF07715"/>
    </source>
</evidence>
<evidence type="ECO:0000256" key="7">
    <source>
        <dbReference type="ARBA" id="ARBA00022729"/>
    </source>
</evidence>
<keyword evidence="12 19" id="KW-0675">Receptor</keyword>
<evidence type="ECO:0000256" key="5">
    <source>
        <dbReference type="ARBA" id="ARBA00022496"/>
    </source>
</evidence>
<dbReference type="Proteomes" id="UP000633943">
    <property type="component" value="Unassembled WGS sequence"/>
</dbReference>
<evidence type="ECO:0000313" key="20">
    <source>
        <dbReference type="Proteomes" id="UP000633943"/>
    </source>
</evidence>
<keyword evidence="8" id="KW-0408">Iron</keyword>
<evidence type="ECO:0000256" key="13">
    <source>
        <dbReference type="ARBA" id="ARBA00023237"/>
    </source>
</evidence>
<dbReference type="EMBL" id="WTVP01000032">
    <property type="protein sequence ID" value="NMG16281.1"/>
    <property type="molecule type" value="Genomic_DNA"/>
</dbReference>
<feature type="domain" description="TonB-dependent receptor-like beta-barrel" evidence="17">
    <location>
        <begin position="246"/>
        <end position="662"/>
    </location>
</feature>
<keyword evidence="9" id="KW-0406">Ion transport</keyword>
<evidence type="ECO:0000256" key="14">
    <source>
        <dbReference type="PROSITE-ProRule" id="PRU01360"/>
    </source>
</evidence>
<dbReference type="InterPro" id="IPR000531">
    <property type="entry name" value="Beta-barrel_TonB"/>
</dbReference>
<keyword evidence="20" id="KW-1185">Reference proteome</keyword>
<keyword evidence="4 14" id="KW-1134">Transmembrane beta strand</keyword>
<dbReference type="PANTHER" id="PTHR32552">
    <property type="entry name" value="FERRICHROME IRON RECEPTOR-RELATED"/>
    <property type="match status" value="1"/>
</dbReference>
<gene>
    <name evidence="19" type="ORF">GPA24_12140</name>
</gene>
<evidence type="ECO:0000259" key="17">
    <source>
        <dbReference type="Pfam" id="PF00593"/>
    </source>
</evidence>
<evidence type="ECO:0000256" key="6">
    <source>
        <dbReference type="ARBA" id="ARBA00022692"/>
    </source>
</evidence>
<sequence>MNRHSTPNDNIPHPRLRRVALALLAGLAGLAGVGSAPVLAADTAPVLNPVVVTGSRVEAASFDLPFSVDVVDMARVRAGNLGVNASEALAGIPGLVVQNRQNYAQDLQISIRGFGARSAFGVRGVKLIADGIPASNPDGQGQAATFNLDVAERIEVLRGPFSTIYGNHAGGVIQLFSRDPKGAPSVRGGALAGSWGTTRIGVGSEGEKDGVGYLLDASRFDTDGYRDHSAATREQAFAKLNFAPDADSRLTLTASGLRQPDTEDPLGLTWATYRRDPRAAEPVAETFDTRKSIDHLQGGATYERRFGDDRLQLVAYAGQRSVTQYQSIPAGPQANPRHSGGVIDFDRDFHGVGARWIGQRELGPGKLTFTAGIDVDRSEDDRQGFENFIGTTLGVKGRLRRDETDTVTSIDPYVQTAWEQGAWQWTAGLRHSRVKFDVDDDYLANGDDSGGLTFRETTPALGVVYKLSPVLNLYGSAARGFETPTMTELAYSGAGGAAGFNFGLAPATSTQLEFGVKAFVGDNTRLNAAIFRVRTDDELVVESSSGGRTVFKNAGTTLRRGIELAVDSEFSPNWRGRLSVTRLQAIYDETFVTGSGTAAKTIADGRRLPGIPALSAYAELEWIPVGGIAAALEALYRSKVYVEDTNTERAAPAHALANLRLTAEQKSGPWTFNEMLRLDNLFDREHVASVIVGDGNGRFYEPGPERSWYAGVRASYRF</sequence>
<evidence type="ECO:0000256" key="11">
    <source>
        <dbReference type="ARBA" id="ARBA00023136"/>
    </source>
</evidence>
<evidence type="ECO:0000256" key="2">
    <source>
        <dbReference type="ARBA" id="ARBA00009810"/>
    </source>
</evidence>
<dbReference type="InterPro" id="IPR036942">
    <property type="entry name" value="Beta-barrel_TonB_sf"/>
</dbReference>
<dbReference type="InterPro" id="IPR012910">
    <property type="entry name" value="Plug_dom"/>
</dbReference>
<dbReference type="Gene3D" id="2.40.170.20">
    <property type="entry name" value="TonB-dependent receptor, beta-barrel domain"/>
    <property type="match status" value="1"/>
</dbReference>
<dbReference type="PANTHER" id="PTHR32552:SF68">
    <property type="entry name" value="FERRICHROME OUTER MEMBRANE TRANSPORTER_PHAGE RECEPTOR"/>
    <property type="match status" value="1"/>
</dbReference>
<dbReference type="Gene3D" id="2.170.130.10">
    <property type="entry name" value="TonB-dependent receptor, plug domain"/>
    <property type="match status" value="1"/>
</dbReference>
<reference evidence="19 20" key="1">
    <citation type="submission" date="2019-12" db="EMBL/GenBank/DDBJ databases">
        <title>Comparative genomics gives insights into the taxonomy of the Azoarcus-Aromatoleum group and reveals separate origins of nif in the plant-associated Azoarcus and non-plant-associated Aromatoleum sub-groups.</title>
        <authorList>
            <person name="Lafos M."/>
            <person name="Maluk M."/>
            <person name="Batista M."/>
            <person name="Junghare M."/>
            <person name="Carmona M."/>
            <person name="Faoro H."/>
            <person name="Cruz L.M."/>
            <person name="Battistoni F."/>
            <person name="De Souza E."/>
            <person name="Pedrosa F."/>
            <person name="Chen W.-M."/>
            <person name="Poole P.S."/>
            <person name="Dixon R.A."/>
            <person name="James E.K."/>
        </authorList>
    </citation>
    <scope>NUCLEOTIDE SEQUENCE [LARGE SCALE GENOMIC DNA]</scope>
    <source>
        <strain evidence="19 20">PbN1</strain>
    </source>
</reference>
<evidence type="ECO:0000256" key="1">
    <source>
        <dbReference type="ARBA" id="ARBA00004571"/>
    </source>
</evidence>
<comment type="subcellular location">
    <subcellularLocation>
        <location evidence="1 14">Cell outer membrane</location>
        <topology evidence="1 14">Multi-pass membrane protein</topology>
    </subcellularLocation>
</comment>
<feature type="chain" id="PRO_5046246543" evidence="16">
    <location>
        <begin position="41"/>
        <end position="718"/>
    </location>
</feature>
<keyword evidence="7 16" id="KW-0732">Signal</keyword>
<evidence type="ECO:0000256" key="4">
    <source>
        <dbReference type="ARBA" id="ARBA00022452"/>
    </source>
</evidence>
<keyword evidence="6 14" id="KW-0812">Transmembrane</keyword>
<keyword evidence="10 15" id="KW-0798">TonB box</keyword>
<evidence type="ECO:0000256" key="12">
    <source>
        <dbReference type="ARBA" id="ARBA00023170"/>
    </source>
</evidence>
<dbReference type="CDD" id="cd01347">
    <property type="entry name" value="ligand_gated_channel"/>
    <property type="match status" value="1"/>
</dbReference>
<dbReference type="Pfam" id="PF00593">
    <property type="entry name" value="TonB_dep_Rec_b-barrel"/>
    <property type="match status" value="1"/>
</dbReference>
<evidence type="ECO:0000313" key="19">
    <source>
        <dbReference type="EMBL" id="NMG16281.1"/>
    </source>
</evidence>
<evidence type="ECO:0000256" key="3">
    <source>
        <dbReference type="ARBA" id="ARBA00022448"/>
    </source>
</evidence>
<dbReference type="Pfam" id="PF07715">
    <property type="entry name" value="Plug"/>
    <property type="match status" value="1"/>
</dbReference>
<protein>
    <submittedName>
        <fullName evidence="19">TonB-dependent receptor</fullName>
    </submittedName>
</protein>
<evidence type="ECO:0000256" key="10">
    <source>
        <dbReference type="ARBA" id="ARBA00023077"/>
    </source>
</evidence>
<proteinExistence type="inferred from homology"/>